<proteinExistence type="predicted"/>
<evidence type="ECO:0000313" key="2">
    <source>
        <dbReference type="Proteomes" id="UP001163321"/>
    </source>
</evidence>
<comment type="caution">
    <text evidence="1">The sequence shown here is derived from an EMBL/GenBank/DDBJ whole genome shotgun (WGS) entry which is preliminary data.</text>
</comment>
<dbReference type="Proteomes" id="UP001163321">
    <property type="component" value="Chromosome 4"/>
</dbReference>
<accession>A0ACC0W6L8</accession>
<evidence type="ECO:0000313" key="1">
    <source>
        <dbReference type="EMBL" id="KAI9913976.1"/>
    </source>
</evidence>
<sequence>MRFSTAIQDSLNRRPSRRNIVDGDWIQKINKALQGLPLDPLEMQIIVSSELDEQIMKIVDLAVTERRNECAREFCGGPSDPDPVVPGKRRRRKEKEGEERAREFEEERNQGSPHRTNREEDTDDREGYWQAKSLNF</sequence>
<protein>
    <submittedName>
        <fullName evidence="1">Uncharacterized protein</fullName>
    </submittedName>
</protein>
<reference evidence="1 2" key="1">
    <citation type="journal article" date="2022" name="bioRxiv">
        <title>The genome of the oomycete Peronosclerospora sorghi, a cosmopolitan pathogen of maize and sorghum, is inflated with dispersed pseudogenes.</title>
        <authorList>
            <person name="Fletcher K."/>
            <person name="Martin F."/>
            <person name="Isakeit T."/>
            <person name="Cavanaugh K."/>
            <person name="Magill C."/>
            <person name="Michelmore R."/>
        </authorList>
    </citation>
    <scope>NUCLEOTIDE SEQUENCE [LARGE SCALE GENOMIC DNA]</scope>
    <source>
        <strain evidence="1">P6</strain>
    </source>
</reference>
<dbReference type="EMBL" id="CM047583">
    <property type="protein sequence ID" value="KAI9913976.1"/>
    <property type="molecule type" value="Genomic_DNA"/>
</dbReference>
<organism evidence="1 2">
    <name type="scientific">Peronosclerospora sorghi</name>
    <dbReference type="NCBI Taxonomy" id="230839"/>
    <lineage>
        <taxon>Eukaryota</taxon>
        <taxon>Sar</taxon>
        <taxon>Stramenopiles</taxon>
        <taxon>Oomycota</taxon>
        <taxon>Peronosporomycetes</taxon>
        <taxon>Peronosporales</taxon>
        <taxon>Peronosporaceae</taxon>
        <taxon>Peronosclerospora</taxon>
    </lineage>
</organism>
<keyword evidence="2" id="KW-1185">Reference proteome</keyword>
<name>A0ACC0W6L8_9STRA</name>
<gene>
    <name evidence="1" type="ORF">PsorP6_006054</name>
</gene>